<protein>
    <submittedName>
        <fullName evidence="1">Uncharacterized protein</fullName>
    </submittedName>
</protein>
<dbReference type="Proteomes" id="UP001159427">
    <property type="component" value="Unassembled WGS sequence"/>
</dbReference>
<evidence type="ECO:0000313" key="1">
    <source>
        <dbReference type="EMBL" id="CAH3182425.1"/>
    </source>
</evidence>
<organism evidence="1 2">
    <name type="scientific">Porites evermanni</name>
    <dbReference type="NCBI Taxonomy" id="104178"/>
    <lineage>
        <taxon>Eukaryota</taxon>
        <taxon>Metazoa</taxon>
        <taxon>Cnidaria</taxon>
        <taxon>Anthozoa</taxon>
        <taxon>Hexacorallia</taxon>
        <taxon>Scleractinia</taxon>
        <taxon>Fungiina</taxon>
        <taxon>Poritidae</taxon>
        <taxon>Porites</taxon>
    </lineage>
</organism>
<reference evidence="1 2" key="1">
    <citation type="submission" date="2022-05" db="EMBL/GenBank/DDBJ databases">
        <authorList>
            <consortium name="Genoscope - CEA"/>
            <person name="William W."/>
        </authorList>
    </citation>
    <scope>NUCLEOTIDE SEQUENCE [LARGE SCALE GENOMIC DNA]</scope>
</reference>
<sequence>MLIVNLWHNTLQNLLLHEDQVLQGCLFLFVCYNMGSHDKDYVDPKLKMKRGGYAEKESEEAGTKVGP</sequence>
<keyword evidence="2" id="KW-1185">Reference proteome</keyword>
<proteinExistence type="predicted"/>
<evidence type="ECO:0000313" key="2">
    <source>
        <dbReference type="Proteomes" id="UP001159427"/>
    </source>
</evidence>
<comment type="caution">
    <text evidence="1">The sequence shown here is derived from an EMBL/GenBank/DDBJ whole genome shotgun (WGS) entry which is preliminary data.</text>
</comment>
<feature type="non-terminal residue" evidence="1">
    <location>
        <position position="67"/>
    </location>
</feature>
<accession>A0ABN8RV39</accession>
<dbReference type="EMBL" id="CALNXI010002065">
    <property type="protein sequence ID" value="CAH3182425.1"/>
    <property type="molecule type" value="Genomic_DNA"/>
</dbReference>
<name>A0ABN8RV39_9CNID</name>
<gene>
    <name evidence="1" type="ORF">PEVE_00014197</name>
</gene>